<evidence type="ECO:0000256" key="1">
    <source>
        <dbReference type="SAM" id="MobiDB-lite"/>
    </source>
</evidence>
<feature type="compositionally biased region" description="Basic and acidic residues" evidence="1">
    <location>
        <begin position="1"/>
        <end position="18"/>
    </location>
</feature>
<dbReference type="Proteomes" id="UP000054567">
    <property type="component" value="Unassembled WGS sequence"/>
</dbReference>
<reference evidence="3" key="3">
    <citation type="journal article" date="2010" name="Genome Res.">
        <title>Population genomic sequencing of Coccidioides fungi reveals recent hybridization and transposon control.</title>
        <authorList>
            <person name="Neafsey D.E."/>
            <person name="Barker B.M."/>
            <person name="Sharpton T.J."/>
            <person name="Stajich J.E."/>
            <person name="Park D.J."/>
            <person name="Whiston E."/>
            <person name="Hung C.-Y."/>
            <person name="McMahan C."/>
            <person name="White J."/>
            <person name="Sykes S."/>
            <person name="Heiman D."/>
            <person name="Young S."/>
            <person name="Zeng Q."/>
            <person name="Abouelleil A."/>
            <person name="Aftuck L."/>
            <person name="Bessette D."/>
            <person name="Brown A."/>
            <person name="FitzGerald M."/>
            <person name="Lui A."/>
            <person name="Macdonald J.P."/>
            <person name="Priest M."/>
            <person name="Orbach M.J."/>
            <person name="Galgiani J.N."/>
            <person name="Kirkland T.N."/>
            <person name="Cole G.T."/>
            <person name="Birren B.W."/>
            <person name="Henn M.R."/>
            <person name="Taylor J.W."/>
            <person name="Rounsley S.D."/>
        </authorList>
    </citation>
    <scope>NUCLEOTIDE SEQUENCE [LARGE SCALE GENOMIC DNA]</scope>
    <source>
        <strain evidence="3">RMSCC 3488</strain>
    </source>
</reference>
<accession>A0A0J6EWL2</accession>
<gene>
    <name evidence="2" type="ORF">CPAG_01303</name>
</gene>
<dbReference type="EMBL" id="DS268109">
    <property type="protein sequence ID" value="KMM64951.1"/>
    <property type="molecule type" value="Genomic_DNA"/>
</dbReference>
<reference evidence="3" key="2">
    <citation type="journal article" date="2009" name="Genome Res.">
        <title>Comparative genomic analyses of the human fungal pathogens Coccidioides and their relatives.</title>
        <authorList>
            <person name="Sharpton T.J."/>
            <person name="Stajich J.E."/>
            <person name="Rounsley S.D."/>
            <person name="Gardner M.J."/>
            <person name="Wortman J.R."/>
            <person name="Jordar V.S."/>
            <person name="Maiti R."/>
            <person name="Kodira C.D."/>
            <person name="Neafsey D.E."/>
            <person name="Zeng Q."/>
            <person name="Hung C.-Y."/>
            <person name="McMahan C."/>
            <person name="Muszewska A."/>
            <person name="Grynberg M."/>
            <person name="Mandel M.A."/>
            <person name="Kellner E.M."/>
            <person name="Barker B.M."/>
            <person name="Galgiani J.N."/>
            <person name="Orbach M.J."/>
            <person name="Kirkland T.N."/>
            <person name="Cole G.T."/>
            <person name="Henn M.R."/>
            <person name="Birren B.W."/>
            <person name="Taylor J.W."/>
        </authorList>
    </citation>
    <scope>NUCLEOTIDE SEQUENCE [LARGE SCALE GENOMIC DNA]</scope>
    <source>
        <strain evidence="3">RMSCC 3488</strain>
    </source>
</reference>
<protein>
    <submittedName>
        <fullName evidence="2">Uncharacterized protein</fullName>
    </submittedName>
</protein>
<dbReference type="AlphaFoldDB" id="A0A0J6EWL2"/>
<name>A0A0J6EWL2_COCPO</name>
<sequence length="141" mass="16186">MREEEKQTAKPDRRKVSERTMSSQSSRRKRRLSLNCGNRKRALKNPGSRRMKERDKQSSRQEKQRAKRGSAKLSYPPVGSTERSDGRRPSRPQVPLALGAGPTRYSGGRGRRDYVAGEFHRRGWMFRGLISATYTRIVLPA</sequence>
<organism evidence="2 3">
    <name type="scientific">Coccidioides posadasii RMSCC 3488</name>
    <dbReference type="NCBI Taxonomy" id="454284"/>
    <lineage>
        <taxon>Eukaryota</taxon>
        <taxon>Fungi</taxon>
        <taxon>Dikarya</taxon>
        <taxon>Ascomycota</taxon>
        <taxon>Pezizomycotina</taxon>
        <taxon>Eurotiomycetes</taxon>
        <taxon>Eurotiomycetidae</taxon>
        <taxon>Onygenales</taxon>
        <taxon>Onygenaceae</taxon>
        <taxon>Coccidioides</taxon>
    </lineage>
</organism>
<feature type="compositionally biased region" description="Basic residues" evidence="1">
    <location>
        <begin position="26"/>
        <end position="49"/>
    </location>
</feature>
<evidence type="ECO:0000313" key="3">
    <source>
        <dbReference type="Proteomes" id="UP000054567"/>
    </source>
</evidence>
<evidence type="ECO:0000313" key="2">
    <source>
        <dbReference type="EMBL" id="KMM64951.1"/>
    </source>
</evidence>
<dbReference type="VEuPathDB" id="FungiDB:CPAG_01303"/>
<reference evidence="2 3" key="1">
    <citation type="submission" date="2007-06" db="EMBL/GenBank/DDBJ databases">
        <title>The Genome Sequence of Coccidioides posadasii RMSCC_3488.</title>
        <authorList>
            <consortium name="Coccidioides Genome Resources Consortium"/>
            <consortium name="The Broad Institute Genome Sequencing Platform"/>
            <person name="Henn M.R."/>
            <person name="Sykes S."/>
            <person name="Young S."/>
            <person name="Jaffe D."/>
            <person name="Berlin A."/>
            <person name="Alvarez P."/>
            <person name="Butler J."/>
            <person name="Gnerre S."/>
            <person name="Grabherr M."/>
            <person name="Mauceli E."/>
            <person name="Brockman W."/>
            <person name="Kodira C."/>
            <person name="Alvarado L."/>
            <person name="Zeng Q."/>
            <person name="Crawford M."/>
            <person name="Antoine C."/>
            <person name="Devon K."/>
            <person name="Galgiani J."/>
            <person name="Orsborn K."/>
            <person name="Lewis M.L."/>
            <person name="Nusbaum C."/>
            <person name="Galagan J."/>
            <person name="Birren B."/>
        </authorList>
    </citation>
    <scope>NUCLEOTIDE SEQUENCE [LARGE SCALE GENOMIC DNA]</scope>
    <source>
        <strain evidence="2 3">RMSCC 3488</strain>
    </source>
</reference>
<feature type="compositionally biased region" description="Basic and acidic residues" evidence="1">
    <location>
        <begin position="50"/>
        <end position="64"/>
    </location>
</feature>
<proteinExistence type="predicted"/>
<feature type="region of interest" description="Disordered" evidence="1">
    <location>
        <begin position="1"/>
        <end position="111"/>
    </location>
</feature>